<evidence type="ECO:0000313" key="2">
    <source>
        <dbReference type="Proteomes" id="UP000269208"/>
    </source>
</evidence>
<protein>
    <submittedName>
        <fullName evidence="1">Phosphoglycerate transport: protein for signal transmission</fullName>
    </submittedName>
</protein>
<dbReference type="AlphaFoldDB" id="A0A447TYR0"/>
<dbReference type="Proteomes" id="UP000269208">
    <property type="component" value="Chromosome"/>
</dbReference>
<sequence>MTHPEGCGETLIIGMAVLSLACADINKFAASDLIRFIDVFGRRTRYYSNNVVLDANRNKRVSFVSIFSLCDIDIYERDHKSTFLML</sequence>
<dbReference type="OMA" id="HIHYLVI"/>
<gene>
    <name evidence="1" type="primary">SBOV24641</name>
    <name evidence="1" type="ORF">NCTC6754_04338</name>
</gene>
<name>A0A447TYR0_SALET</name>
<accession>A0A447TYR0</accession>
<organism evidence="1 2">
    <name type="scientific">Salmonella enterica I</name>
    <dbReference type="NCBI Taxonomy" id="59201"/>
    <lineage>
        <taxon>Bacteria</taxon>
        <taxon>Pseudomonadati</taxon>
        <taxon>Pseudomonadota</taxon>
        <taxon>Gammaproteobacteria</taxon>
        <taxon>Enterobacterales</taxon>
        <taxon>Enterobacteriaceae</taxon>
        <taxon>Salmonella</taxon>
    </lineage>
</organism>
<evidence type="ECO:0000313" key="1">
    <source>
        <dbReference type="EMBL" id="VEB56374.1"/>
    </source>
</evidence>
<reference evidence="1 2" key="1">
    <citation type="submission" date="2018-12" db="EMBL/GenBank/DDBJ databases">
        <authorList>
            <consortium name="Pathogen Informatics"/>
        </authorList>
    </citation>
    <scope>NUCLEOTIDE SEQUENCE [LARGE SCALE GENOMIC DNA]</scope>
    <source>
        <strain evidence="1 2">NCTC6754</strain>
    </source>
</reference>
<proteinExistence type="predicted"/>
<dbReference type="EMBL" id="LR134190">
    <property type="protein sequence ID" value="VEB56374.1"/>
    <property type="molecule type" value="Genomic_DNA"/>
</dbReference>